<dbReference type="AlphaFoldDB" id="A0A8J6ITX6"/>
<protein>
    <recommendedName>
        <fullName evidence="1">Competence protein CoiA-like N-terminal domain-containing protein</fullName>
    </recommendedName>
</protein>
<comment type="caution">
    <text evidence="2">The sequence shown here is derived from an EMBL/GenBank/DDBJ whole genome shotgun (WGS) entry which is preliminary data.</text>
</comment>
<gene>
    <name evidence="2" type="ORF">H8B19_10235</name>
</gene>
<dbReference type="EMBL" id="JACNEP010000007">
    <property type="protein sequence ID" value="MBC3766259.1"/>
    <property type="molecule type" value="Genomic_DNA"/>
</dbReference>
<organism evidence="2 3">
    <name type="scientific">Neptunicella marina</name>
    <dbReference type="NCBI Taxonomy" id="2125989"/>
    <lineage>
        <taxon>Bacteria</taxon>
        <taxon>Pseudomonadati</taxon>
        <taxon>Pseudomonadota</taxon>
        <taxon>Gammaproteobacteria</taxon>
        <taxon>Alteromonadales</taxon>
        <taxon>Alteromonadaceae</taxon>
        <taxon>Neptunicella</taxon>
    </lineage>
</organism>
<evidence type="ECO:0000259" key="1">
    <source>
        <dbReference type="Pfam" id="PF25164"/>
    </source>
</evidence>
<dbReference type="Proteomes" id="UP000601768">
    <property type="component" value="Unassembled WGS sequence"/>
</dbReference>
<proteinExistence type="predicted"/>
<evidence type="ECO:0000313" key="2">
    <source>
        <dbReference type="EMBL" id="MBC3766259.1"/>
    </source>
</evidence>
<sequence>MESLKVPYGLDDKDKLIAANQALKGESYRCPQCKTSLVFRSGEHRATHFAHAPESHCSLESILHITAKGLILEAMSANASGNAVICLENHCECCGVVFATDLPSKTFTDAKVEVRVGDFICDVVGYRGTNVALAVEILNTHSVDAKKATSLEAYWVELKAEDVLRDPFKWVPTQARLKNTYCTDCKTHLKNVVNLCEHFNINRSLYSAIKDPRQAHYIADIEKCFRCHEKTPVFWWHGVPFCENEPPSPRPTTIQYRHSKKYGGSYWANTCAYCNALQGDNFLFLFDNAPFKGLPLSHESSGNSHQTGNVKIVTGNNAAMSEMMKVIKRNFG</sequence>
<accession>A0A8J6ITX6</accession>
<reference evidence="2" key="1">
    <citation type="journal article" date="2018" name="Int. J. Syst. Evol. Microbiol.">
        <title>Neptunicella marina gen. nov., sp. nov., isolated from surface seawater.</title>
        <authorList>
            <person name="Liu X."/>
            <person name="Lai Q."/>
            <person name="Du Y."/>
            <person name="Zhang X."/>
            <person name="Liu Z."/>
            <person name="Sun F."/>
            <person name="Shao Z."/>
        </authorList>
    </citation>
    <scope>NUCLEOTIDE SEQUENCE</scope>
    <source>
        <strain evidence="2">S27-2</strain>
    </source>
</reference>
<feature type="domain" description="Competence protein CoiA-like N-terminal" evidence="1">
    <location>
        <begin position="21"/>
        <end position="59"/>
    </location>
</feature>
<evidence type="ECO:0000313" key="3">
    <source>
        <dbReference type="Proteomes" id="UP000601768"/>
    </source>
</evidence>
<dbReference type="Pfam" id="PF25164">
    <property type="entry name" value="CoiA_N"/>
    <property type="match status" value="1"/>
</dbReference>
<keyword evidence="3" id="KW-1185">Reference proteome</keyword>
<dbReference type="RefSeq" id="WP_186506789.1">
    <property type="nucleotide sequence ID" value="NZ_JACNEP010000007.1"/>
</dbReference>
<name>A0A8J6ITX6_9ALTE</name>
<dbReference type="InterPro" id="IPR057253">
    <property type="entry name" value="CoiA-like_N"/>
</dbReference>
<reference evidence="2" key="2">
    <citation type="submission" date="2020-08" db="EMBL/GenBank/DDBJ databases">
        <authorList>
            <person name="Lai Q."/>
        </authorList>
    </citation>
    <scope>NUCLEOTIDE SEQUENCE</scope>
    <source>
        <strain evidence="2">S27-2</strain>
    </source>
</reference>